<keyword evidence="4 7" id="KW-0479">Metal-binding</keyword>
<dbReference type="GO" id="GO:0020037">
    <property type="term" value="F:heme binding"/>
    <property type="evidence" value="ECO:0007669"/>
    <property type="project" value="InterPro"/>
</dbReference>
<dbReference type="EMBL" id="LRBV02000009">
    <property type="status" value="NOT_ANNOTATED_CDS"/>
    <property type="molecule type" value="Genomic_DNA"/>
</dbReference>
<evidence type="ECO:0000313" key="9">
    <source>
        <dbReference type="Proteomes" id="UP000594261"/>
    </source>
</evidence>
<keyword evidence="3 7" id="KW-0349">Heme</keyword>
<dbReference type="EnsemblPlants" id="QL09p014805:mrna">
    <property type="protein sequence ID" value="QL09p014805:mrna"/>
    <property type="gene ID" value="QL09p014805"/>
</dbReference>
<dbReference type="InParanoid" id="A0A7N2MI55"/>
<evidence type="ECO:0008006" key="10">
    <source>
        <dbReference type="Google" id="ProtNLM"/>
    </source>
</evidence>
<dbReference type="OMA" id="DLDIWNE"/>
<dbReference type="Proteomes" id="UP000594261">
    <property type="component" value="Chromosome 9"/>
</dbReference>
<dbReference type="SUPFAM" id="SSF48264">
    <property type="entry name" value="Cytochrome P450"/>
    <property type="match status" value="1"/>
</dbReference>
<dbReference type="Gramene" id="QL09p014805:mrna">
    <property type="protein sequence ID" value="QL09p014805:mrna"/>
    <property type="gene ID" value="QL09p014805"/>
</dbReference>
<evidence type="ECO:0000256" key="3">
    <source>
        <dbReference type="ARBA" id="ARBA00022617"/>
    </source>
</evidence>
<dbReference type="Pfam" id="PF00067">
    <property type="entry name" value="p450"/>
    <property type="match status" value="1"/>
</dbReference>
<accession>A0A7N2MI55</accession>
<evidence type="ECO:0000256" key="4">
    <source>
        <dbReference type="ARBA" id="ARBA00022723"/>
    </source>
</evidence>
<evidence type="ECO:0000313" key="8">
    <source>
        <dbReference type="EnsemblPlants" id="QL09p014805:mrna"/>
    </source>
</evidence>
<evidence type="ECO:0000256" key="6">
    <source>
        <dbReference type="ARBA" id="ARBA00023004"/>
    </source>
</evidence>
<comment type="cofactor">
    <cofactor evidence="1 7">
        <name>heme</name>
        <dbReference type="ChEBI" id="CHEBI:30413"/>
    </cofactor>
</comment>
<dbReference type="InterPro" id="IPR002403">
    <property type="entry name" value="Cyt_P450_E_grp-IV"/>
</dbReference>
<evidence type="ECO:0000256" key="2">
    <source>
        <dbReference type="ARBA" id="ARBA00010617"/>
    </source>
</evidence>
<reference evidence="8" key="2">
    <citation type="submission" date="2021-01" db="UniProtKB">
        <authorList>
            <consortium name="EnsemblPlants"/>
        </authorList>
    </citation>
    <scope>IDENTIFICATION</scope>
</reference>
<dbReference type="PANTHER" id="PTHR47950">
    <property type="entry name" value="CYTOCHROME P450, FAMILY 76, SUBFAMILY C, POLYPEPTIDE 5-RELATED"/>
    <property type="match status" value="1"/>
</dbReference>
<dbReference type="InterPro" id="IPR001128">
    <property type="entry name" value="Cyt_P450"/>
</dbReference>
<keyword evidence="5" id="KW-0560">Oxidoreductase</keyword>
<dbReference type="GO" id="GO:0016705">
    <property type="term" value="F:oxidoreductase activity, acting on paired donors, with incorporation or reduction of molecular oxygen"/>
    <property type="evidence" value="ECO:0007669"/>
    <property type="project" value="InterPro"/>
</dbReference>
<dbReference type="PANTHER" id="PTHR47950:SF49">
    <property type="entry name" value="CYTOCHROME P450"/>
    <property type="match status" value="1"/>
</dbReference>
<dbReference type="AlphaFoldDB" id="A0A7N2MI55"/>
<organism evidence="8 9">
    <name type="scientific">Quercus lobata</name>
    <name type="common">Valley oak</name>
    <dbReference type="NCBI Taxonomy" id="97700"/>
    <lineage>
        <taxon>Eukaryota</taxon>
        <taxon>Viridiplantae</taxon>
        <taxon>Streptophyta</taxon>
        <taxon>Embryophyta</taxon>
        <taxon>Tracheophyta</taxon>
        <taxon>Spermatophyta</taxon>
        <taxon>Magnoliopsida</taxon>
        <taxon>eudicotyledons</taxon>
        <taxon>Gunneridae</taxon>
        <taxon>Pentapetalae</taxon>
        <taxon>rosids</taxon>
        <taxon>fabids</taxon>
        <taxon>Fagales</taxon>
        <taxon>Fagaceae</taxon>
        <taxon>Quercus</taxon>
    </lineage>
</organism>
<dbReference type="InterPro" id="IPR036396">
    <property type="entry name" value="Cyt_P450_sf"/>
</dbReference>
<evidence type="ECO:0000256" key="7">
    <source>
        <dbReference type="PIRSR" id="PIRSR602403-1"/>
    </source>
</evidence>
<feature type="binding site" description="axial binding residue" evidence="7">
    <location>
        <position position="45"/>
    </location>
    <ligand>
        <name>heme</name>
        <dbReference type="ChEBI" id="CHEBI:30413"/>
    </ligand>
    <ligandPart>
        <name>Fe</name>
        <dbReference type="ChEBI" id="CHEBI:18248"/>
    </ligandPart>
</feature>
<dbReference type="GO" id="GO:0005506">
    <property type="term" value="F:iron ion binding"/>
    <property type="evidence" value="ECO:0007669"/>
    <property type="project" value="InterPro"/>
</dbReference>
<comment type="similarity">
    <text evidence="2">Belongs to the cytochrome P450 family.</text>
</comment>
<keyword evidence="9" id="KW-1185">Reference proteome</keyword>
<dbReference type="Gene3D" id="1.10.630.10">
    <property type="entry name" value="Cytochrome P450"/>
    <property type="match status" value="1"/>
</dbReference>
<reference evidence="8 9" key="1">
    <citation type="journal article" date="2016" name="G3 (Bethesda)">
        <title>First Draft Assembly and Annotation of the Genome of a California Endemic Oak Quercus lobata Nee (Fagaceae).</title>
        <authorList>
            <person name="Sork V.L."/>
            <person name="Fitz-Gibbon S.T."/>
            <person name="Puiu D."/>
            <person name="Crepeau M."/>
            <person name="Gugger P.F."/>
            <person name="Sherman R."/>
            <person name="Stevens K."/>
            <person name="Langley C.H."/>
            <person name="Pellegrini M."/>
            <person name="Salzberg S.L."/>
        </authorList>
    </citation>
    <scope>NUCLEOTIDE SEQUENCE [LARGE SCALE GENOMIC DNA]</scope>
    <source>
        <strain evidence="8 9">cv. SW786</strain>
    </source>
</reference>
<protein>
    <recommendedName>
        <fullName evidence="10">Cytochrome P450</fullName>
    </recommendedName>
</protein>
<name>A0A7N2MI55_QUELO</name>
<sequence length="85" mass="9591">MAIDRDPMIWNVPLSFKPERLLDSCLDIKGNNFDYMPFVAGRKICPGQPLAIKQVPFILALLLEPYRNGDTLGSVLFLHFLPTST</sequence>
<proteinExistence type="inferred from homology"/>
<evidence type="ECO:0000256" key="5">
    <source>
        <dbReference type="ARBA" id="ARBA00023002"/>
    </source>
</evidence>
<keyword evidence="6 7" id="KW-0408">Iron</keyword>
<dbReference type="PRINTS" id="PR00465">
    <property type="entry name" value="EP450IV"/>
</dbReference>
<evidence type="ECO:0000256" key="1">
    <source>
        <dbReference type="ARBA" id="ARBA00001971"/>
    </source>
</evidence>
<dbReference type="GO" id="GO:0004497">
    <property type="term" value="F:monooxygenase activity"/>
    <property type="evidence" value="ECO:0007669"/>
    <property type="project" value="InterPro"/>
</dbReference>